<dbReference type="SUPFAM" id="SSF53474">
    <property type="entry name" value="alpha/beta-Hydrolases"/>
    <property type="match status" value="1"/>
</dbReference>
<evidence type="ECO:0000313" key="4">
    <source>
        <dbReference type="Proteomes" id="UP000323608"/>
    </source>
</evidence>
<feature type="domain" description="AB hydrolase-1" evidence="2">
    <location>
        <begin position="26"/>
        <end position="350"/>
    </location>
</feature>
<dbReference type="PRINTS" id="PR00111">
    <property type="entry name" value="ABHYDROLASE"/>
</dbReference>
<proteinExistence type="predicted"/>
<dbReference type="EMBL" id="VNIP01000013">
    <property type="protein sequence ID" value="KAA1177292.1"/>
    <property type="molecule type" value="Genomic_DNA"/>
</dbReference>
<evidence type="ECO:0000256" key="1">
    <source>
        <dbReference type="ARBA" id="ARBA00022801"/>
    </source>
</evidence>
<sequence>MIHGINGLDVHILEGGYESPGRPLALLLHGFPDLAYGWRHLIPILAGAGYHVVAPDQRGFGRTTGWVNEYDSPLAPFGLLNMTRDALALVSALGYRRTAMLVGHDLGSPVAAYCALARPDVFPSVVLMSAPFPGPPAFPFDTADSEAPPAQPNNEGQKLAAALAALDPPREHYQQYLSSRRANDDLWRPPQGLHAFLRAFFYVKSGDWRGNKPYPLKGRTAVDLAQMPTYYVMDLGKTMPETVAPFQPSAAEVQSCKWLTEPELGVYTEEYGRTGFQGALQAYRVFSDPDLNAELRLYSGKTIDVPSLFIGGTSDWGTYSAPGALDLMRTKAATRMAGIELIDGAGHWIQQEQPARLGMLLLAFVKELDAADHIPG</sequence>
<dbReference type="Gene3D" id="3.40.50.1820">
    <property type="entry name" value="alpha/beta hydrolase"/>
    <property type="match status" value="1"/>
</dbReference>
<dbReference type="Pfam" id="PF00561">
    <property type="entry name" value="Abhydrolase_1"/>
    <property type="match status" value="1"/>
</dbReference>
<reference evidence="3 4" key="1">
    <citation type="submission" date="2019-07" db="EMBL/GenBank/DDBJ databases">
        <title>The Draft Genome Sequence of Rhizobium tropici SARCC-755 Associated with Superior Nodulation on Pigeonpea (Cajanus cajan (L.) Millsp.).</title>
        <authorList>
            <person name="Bopape F.L."/>
            <person name="Hassen A.I."/>
            <person name="Swanevelder Z.H."/>
            <person name="Gwata E.T."/>
        </authorList>
    </citation>
    <scope>NUCLEOTIDE SEQUENCE [LARGE SCALE GENOMIC DNA]</scope>
    <source>
        <strain evidence="3 4">SARCC-755</strain>
    </source>
</reference>
<organism evidence="3 4">
    <name type="scientific">Rhizobium tropici</name>
    <dbReference type="NCBI Taxonomy" id="398"/>
    <lineage>
        <taxon>Bacteria</taxon>
        <taxon>Pseudomonadati</taxon>
        <taxon>Pseudomonadota</taxon>
        <taxon>Alphaproteobacteria</taxon>
        <taxon>Hyphomicrobiales</taxon>
        <taxon>Rhizobiaceae</taxon>
        <taxon>Rhizobium/Agrobacterium group</taxon>
        <taxon>Rhizobium</taxon>
    </lineage>
</organism>
<dbReference type="GO" id="GO:0016787">
    <property type="term" value="F:hydrolase activity"/>
    <property type="evidence" value="ECO:0007669"/>
    <property type="project" value="UniProtKB-KW"/>
</dbReference>
<evidence type="ECO:0000313" key="3">
    <source>
        <dbReference type="EMBL" id="KAA1177292.1"/>
    </source>
</evidence>
<dbReference type="AlphaFoldDB" id="A0A5B0VRH1"/>
<evidence type="ECO:0000259" key="2">
    <source>
        <dbReference type="Pfam" id="PF00561"/>
    </source>
</evidence>
<dbReference type="InterPro" id="IPR000073">
    <property type="entry name" value="AB_hydrolase_1"/>
</dbReference>
<dbReference type="InterPro" id="IPR029058">
    <property type="entry name" value="AB_hydrolase_fold"/>
</dbReference>
<protein>
    <submittedName>
        <fullName evidence="3">Alpha/beta hydrolase</fullName>
    </submittedName>
</protein>
<keyword evidence="1 3" id="KW-0378">Hydrolase</keyword>
<comment type="caution">
    <text evidence="3">The sequence shown here is derived from an EMBL/GenBank/DDBJ whole genome shotgun (WGS) entry which is preliminary data.</text>
</comment>
<gene>
    <name evidence="3" type="ORF">FP026_24940</name>
</gene>
<dbReference type="PRINTS" id="PR00412">
    <property type="entry name" value="EPOXHYDRLASE"/>
</dbReference>
<dbReference type="OrthoDB" id="9812774at2"/>
<name>A0A5B0VRH1_RHITR</name>
<dbReference type="PANTHER" id="PTHR43329">
    <property type="entry name" value="EPOXIDE HYDROLASE"/>
    <property type="match status" value="1"/>
</dbReference>
<dbReference type="InterPro" id="IPR000639">
    <property type="entry name" value="Epox_hydrolase-like"/>
</dbReference>
<accession>A0A5B0VRH1</accession>
<dbReference type="Proteomes" id="UP000323608">
    <property type="component" value="Unassembled WGS sequence"/>
</dbReference>